<dbReference type="GO" id="GO:0005615">
    <property type="term" value="C:extracellular space"/>
    <property type="evidence" value="ECO:0007669"/>
    <property type="project" value="TreeGrafter"/>
</dbReference>
<keyword evidence="2" id="KW-0964">Secreted</keyword>
<keyword evidence="7" id="KW-1185">Reference proteome</keyword>
<reference evidence="6" key="1">
    <citation type="submission" date="2025-08" db="UniProtKB">
        <authorList>
            <consortium name="Ensembl"/>
        </authorList>
    </citation>
    <scope>IDENTIFICATION</scope>
</reference>
<feature type="disulfide bond" evidence="4">
    <location>
        <begin position="37"/>
        <end position="121"/>
    </location>
</feature>
<dbReference type="PANTHER" id="PTHR11844">
    <property type="entry name" value="METALLOPROTEASE INHIBITOR"/>
    <property type="match status" value="1"/>
</dbReference>
<dbReference type="SUPFAM" id="SSF50242">
    <property type="entry name" value="TIMP-like"/>
    <property type="match status" value="1"/>
</dbReference>
<dbReference type="PROSITE" id="PS00288">
    <property type="entry name" value="TIMP"/>
    <property type="match status" value="1"/>
</dbReference>
<feature type="binding site" evidence="3">
    <location>
        <position position="25"/>
    </location>
    <ligand>
        <name>Zn(2+)</name>
        <dbReference type="ChEBI" id="CHEBI:29105"/>
        <note>ligand shared with metalloproteinase partner</note>
    </ligand>
</feature>
<dbReference type="Gene3D" id="3.90.370.10">
    <property type="entry name" value="Tissue inhibitor of metalloproteinase-1. Chain B, domain 1"/>
    <property type="match status" value="1"/>
</dbReference>
<dbReference type="Ensembl" id="ENSSGRT00000021782.1">
    <property type="protein sequence ID" value="ENSSGRP00000020162.1"/>
    <property type="gene ID" value="ENSSGRG00000012198.1"/>
</dbReference>
<evidence type="ECO:0000313" key="6">
    <source>
        <dbReference type="Ensembl" id="ENSSGRP00000020162.1"/>
    </source>
</evidence>
<dbReference type="GO" id="GO:0031012">
    <property type="term" value="C:extracellular matrix"/>
    <property type="evidence" value="ECO:0007669"/>
    <property type="project" value="TreeGrafter"/>
</dbReference>
<keyword evidence="3" id="KW-0862">Zinc</keyword>
<dbReference type="InParanoid" id="A0A672L938"/>
<sequence>GVVLCHPSLLFFLSVALNEQVTEGCRCLPKHPQQQFCASDIGTSNTCIANQTRTDVIFKHEGSISEDISRYEKRCVYTVKLTLTGPVEDGRVVLDLCNRVEPWNQLSRIQKMYLSRYQRGCVCEPCHRLYKTWT</sequence>
<protein>
    <recommendedName>
        <fullName evidence="8">NTR domain-containing protein</fullName>
    </recommendedName>
</protein>
<dbReference type="GO" id="GO:0051045">
    <property type="term" value="P:negative regulation of membrane protein ectodomain proteolysis"/>
    <property type="evidence" value="ECO:0007669"/>
    <property type="project" value="TreeGrafter"/>
</dbReference>
<keyword evidence="3" id="KW-0479">Metal-binding</keyword>
<evidence type="ECO:0000256" key="2">
    <source>
        <dbReference type="ARBA" id="ARBA00022525"/>
    </source>
</evidence>
<comment type="subcellular location">
    <subcellularLocation>
        <location evidence="1">Secreted</location>
    </subcellularLocation>
</comment>
<evidence type="ECO:0000313" key="7">
    <source>
        <dbReference type="Proteomes" id="UP000472262"/>
    </source>
</evidence>
<accession>A0A672L938</accession>
<feature type="disulfide bond" evidence="4">
    <location>
        <begin position="25"/>
        <end position="75"/>
    </location>
</feature>
<dbReference type="InterPro" id="IPR027465">
    <property type="entry name" value="TIMP_C"/>
</dbReference>
<dbReference type="Gene3D" id="2.40.50.120">
    <property type="match status" value="1"/>
</dbReference>
<evidence type="ECO:0000256" key="3">
    <source>
        <dbReference type="PIRSR" id="PIRSR601820-1"/>
    </source>
</evidence>
<dbReference type="AlphaFoldDB" id="A0A672L938"/>
<keyword evidence="5" id="KW-0732">Signal</keyword>
<proteinExistence type="predicted"/>
<dbReference type="GO" id="GO:0008191">
    <property type="term" value="F:metalloendopeptidase inhibitor activity"/>
    <property type="evidence" value="ECO:0007669"/>
    <property type="project" value="InterPro"/>
</dbReference>
<dbReference type="InterPro" id="IPR008993">
    <property type="entry name" value="TIMP-like_OB-fold"/>
</dbReference>
<dbReference type="GO" id="GO:0046872">
    <property type="term" value="F:metal ion binding"/>
    <property type="evidence" value="ECO:0007669"/>
    <property type="project" value="UniProtKB-KW"/>
</dbReference>
<feature type="signal peptide" evidence="5">
    <location>
        <begin position="1"/>
        <end position="24"/>
    </location>
</feature>
<feature type="chain" id="PRO_5025635321" description="NTR domain-containing protein" evidence="5">
    <location>
        <begin position="25"/>
        <end position="134"/>
    </location>
</feature>
<organism evidence="6 7">
    <name type="scientific">Sinocyclocheilus grahami</name>
    <name type="common">Dianchi golden-line fish</name>
    <name type="synonym">Barbus grahami</name>
    <dbReference type="NCBI Taxonomy" id="75366"/>
    <lineage>
        <taxon>Eukaryota</taxon>
        <taxon>Metazoa</taxon>
        <taxon>Chordata</taxon>
        <taxon>Craniata</taxon>
        <taxon>Vertebrata</taxon>
        <taxon>Euteleostomi</taxon>
        <taxon>Actinopterygii</taxon>
        <taxon>Neopterygii</taxon>
        <taxon>Teleostei</taxon>
        <taxon>Ostariophysi</taxon>
        <taxon>Cypriniformes</taxon>
        <taxon>Cyprinidae</taxon>
        <taxon>Cyprininae</taxon>
        <taxon>Sinocyclocheilus</taxon>
    </lineage>
</organism>
<dbReference type="InterPro" id="IPR001820">
    <property type="entry name" value="TIMP"/>
</dbReference>
<dbReference type="PANTHER" id="PTHR11844:SF25">
    <property type="entry name" value="NTR DOMAIN-CONTAINING PROTEIN"/>
    <property type="match status" value="1"/>
</dbReference>
<dbReference type="InterPro" id="IPR030490">
    <property type="entry name" value="TIMP_CS"/>
</dbReference>
<reference evidence="6" key="2">
    <citation type="submission" date="2025-09" db="UniProtKB">
        <authorList>
            <consortium name="Ensembl"/>
        </authorList>
    </citation>
    <scope>IDENTIFICATION</scope>
</reference>
<evidence type="ECO:0000256" key="5">
    <source>
        <dbReference type="SAM" id="SignalP"/>
    </source>
</evidence>
<name>A0A672L938_SINGR</name>
<evidence type="ECO:0008006" key="8">
    <source>
        <dbReference type="Google" id="ProtNLM"/>
    </source>
</evidence>
<dbReference type="SMART" id="SM00206">
    <property type="entry name" value="NTR"/>
    <property type="match status" value="1"/>
</dbReference>
<feature type="disulfide bond" evidence="4">
    <location>
        <begin position="27"/>
        <end position="97"/>
    </location>
</feature>
<keyword evidence="4" id="KW-1015">Disulfide bond</keyword>
<evidence type="ECO:0000256" key="4">
    <source>
        <dbReference type="PIRSR" id="PIRSR601820-3"/>
    </source>
</evidence>
<dbReference type="Pfam" id="PF00965">
    <property type="entry name" value="TIMP"/>
    <property type="match status" value="1"/>
</dbReference>
<dbReference type="Proteomes" id="UP000472262">
    <property type="component" value="Unassembled WGS sequence"/>
</dbReference>
<evidence type="ECO:0000256" key="1">
    <source>
        <dbReference type="ARBA" id="ARBA00004613"/>
    </source>
</evidence>
<dbReference type="GO" id="GO:0002020">
    <property type="term" value="F:protease binding"/>
    <property type="evidence" value="ECO:0007669"/>
    <property type="project" value="TreeGrafter"/>
</dbReference>